<evidence type="ECO:0000313" key="2">
    <source>
        <dbReference type="Proteomes" id="UP001054945"/>
    </source>
</evidence>
<evidence type="ECO:0000313" key="1">
    <source>
        <dbReference type="EMBL" id="GIY88097.1"/>
    </source>
</evidence>
<sequence>MCGKCEGVDGILKSQFVAIRPCNHAVYPFWIRLDFRQLIDIIFIAPSTVLGGLWSHKVWNQNEPATLLQNECLLLKLLHKVSANASLEFKKKPSHRQNCSSYQPCSQSVFWERNASKCHGYQNDPL</sequence>
<dbReference type="AlphaFoldDB" id="A0AAV4X077"/>
<dbReference type="EMBL" id="BPLR01017022">
    <property type="protein sequence ID" value="GIY88097.1"/>
    <property type="molecule type" value="Genomic_DNA"/>
</dbReference>
<dbReference type="Proteomes" id="UP001054945">
    <property type="component" value="Unassembled WGS sequence"/>
</dbReference>
<keyword evidence="2" id="KW-1185">Reference proteome</keyword>
<accession>A0AAV4X077</accession>
<gene>
    <name evidence="1" type="ORF">CEXT_556321</name>
</gene>
<reference evidence="1 2" key="1">
    <citation type="submission" date="2021-06" db="EMBL/GenBank/DDBJ databases">
        <title>Caerostris extrusa draft genome.</title>
        <authorList>
            <person name="Kono N."/>
            <person name="Arakawa K."/>
        </authorList>
    </citation>
    <scope>NUCLEOTIDE SEQUENCE [LARGE SCALE GENOMIC DNA]</scope>
</reference>
<name>A0AAV4X077_CAEEX</name>
<protein>
    <submittedName>
        <fullName evidence="1">Uncharacterized protein</fullName>
    </submittedName>
</protein>
<proteinExistence type="predicted"/>
<organism evidence="1 2">
    <name type="scientific">Caerostris extrusa</name>
    <name type="common">Bark spider</name>
    <name type="synonym">Caerostris bankana</name>
    <dbReference type="NCBI Taxonomy" id="172846"/>
    <lineage>
        <taxon>Eukaryota</taxon>
        <taxon>Metazoa</taxon>
        <taxon>Ecdysozoa</taxon>
        <taxon>Arthropoda</taxon>
        <taxon>Chelicerata</taxon>
        <taxon>Arachnida</taxon>
        <taxon>Araneae</taxon>
        <taxon>Araneomorphae</taxon>
        <taxon>Entelegynae</taxon>
        <taxon>Araneoidea</taxon>
        <taxon>Araneidae</taxon>
        <taxon>Caerostris</taxon>
    </lineage>
</organism>
<comment type="caution">
    <text evidence="1">The sequence shown here is derived from an EMBL/GenBank/DDBJ whole genome shotgun (WGS) entry which is preliminary data.</text>
</comment>